<evidence type="ECO:0000313" key="3">
    <source>
        <dbReference type="Proteomes" id="UP000030944"/>
    </source>
</evidence>
<name>A0A0A7V722_9ARCH</name>
<keyword evidence="4" id="KW-1185">Reference proteome</keyword>
<gene>
    <name evidence="2" type="ORF">A7X95_06470</name>
    <name evidence="1" type="ORF">T478_0279</name>
</gene>
<accession>A0A0A7V722</accession>
<sequence>MLKQIFLILFLVPIAQFAFAEEIPDYDKPYAPIFFNKPVYSWTEKVEITIIAPSWNTGMNLIDSIGGDPNYSVDVYTKDHRLEEYKLYETDPTSGIFTGEIILTGFLHDVDGDGVNDTNPRTLGGGPNGGYLQNDEDSGITVSFEFADGVILSESAKIEWNEGDLRITDVTEKFAKIKLFERDMNLNPESIDTVNIEVFSEDDSAGINLEISETTEDSGIFEGIISFTKDDQSSGSRLYALPDSQITAKYVDRTLPKPYNTNDELDVLAQEKIISNLPSTERLSLSESEILSQDGKLIEELDIGKTGMIFSKIRNTLDYTQEFTYIVQIKNENNNVISLSWVTGQVIPSQELGMSVSWTVQETGKYTVDRFVWNSIKGAIPLTETVSTEILIK</sequence>
<evidence type="ECO:0000313" key="4">
    <source>
        <dbReference type="Proteomes" id="UP000241022"/>
    </source>
</evidence>
<evidence type="ECO:0000313" key="2">
    <source>
        <dbReference type="EMBL" id="PTL87524.1"/>
    </source>
</evidence>
<dbReference type="AlphaFoldDB" id="A0A0A7V722"/>
<organism evidence="1 3">
    <name type="scientific">Candidatus Nitrosopelagicus brevis</name>
    <dbReference type="NCBI Taxonomy" id="1410606"/>
    <lineage>
        <taxon>Archaea</taxon>
        <taxon>Nitrososphaerota</taxon>
    </lineage>
</organism>
<dbReference type="OrthoDB" id="12300at2157"/>
<dbReference type="KEGG" id="nbv:T478_0279"/>
<reference evidence="1 3" key="1">
    <citation type="journal article" date="2015" name="Proc. Natl. Acad. Sci. U.S.A.">
        <title>Genomic and proteomic characterization of "Candidatus Nitrosopelagicus brevis": An ammonia-oxidizing archaeon from the open ocean.</title>
        <authorList>
            <person name="Santoro A.E."/>
            <person name="Dupont C.L."/>
            <person name="Richter R.A."/>
            <person name="Craig M.T."/>
            <person name="Carini P."/>
            <person name="McIlvin M.R."/>
            <person name="Yang Y."/>
            <person name="Orsi W.D."/>
            <person name="Moran D.M."/>
            <person name="Saito M.A."/>
        </authorList>
    </citation>
    <scope>NUCLEOTIDE SEQUENCE [LARGE SCALE GENOMIC DNA]</scope>
    <source>
        <strain evidence="1">CN25</strain>
        <strain evidence="3">V2</strain>
    </source>
</reference>
<dbReference type="Proteomes" id="UP000241022">
    <property type="component" value="Unassembled WGS sequence"/>
</dbReference>
<proteinExistence type="predicted"/>
<dbReference type="Proteomes" id="UP000030944">
    <property type="component" value="Chromosome"/>
</dbReference>
<protein>
    <submittedName>
        <fullName evidence="1">Uncharacterized protein</fullName>
    </submittedName>
</protein>
<dbReference type="HOGENOM" id="CLU_714957_0_0_2"/>
<evidence type="ECO:0000313" key="1">
    <source>
        <dbReference type="EMBL" id="AJA92475.1"/>
    </source>
</evidence>
<dbReference type="EMBL" id="LXWN01000002">
    <property type="protein sequence ID" value="PTL87524.1"/>
    <property type="molecule type" value="Genomic_DNA"/>
</dbReference>
<reference evidence="2" key="2">
    <citation type="submission" date="2016-05" db="EMBL/GenBank/DDBJ databases">
        <authorList>
            <person name="Lavstsen T."/>
            <person name="Jespersen J.S."/>
        </authorList>
    </citation>
    <scope>NUCLEOTIDE SEQUENCE [LARGE SCALE GENOMIC DNA]</scope>
    <source>
        <strain evidence="2">U25</strain>
    </source>
</reference>
<dbReference type="EMBL" id="CP007026">
    <property type="protein sequence ID" value="AJA92475.1"/>
    <property type="molecule type" value="Genomic_DNA"/>
</dbReference>
<reference evidence="2 4" key="3">
    <citation type="submission" date="2018-04" db="EMBL/GenBank/DDBJ databases">
        <title>Transcriptomics of ammonia oxidizing archaea.</title>
        <authorList>
            <person name="Carini P."/>
        </authorList>
    </citation>
    <scope>NUCLEOTIDE SEQUENCE [LARGE SCALE GENOMIC DNA]</scope>
    <source>
        <strain evidence="2 4">U25</strain>
    </source>
</reference>